<comment type="subcellular location">
    <subcellularLocation>
        <location evidence="1">Cell membrane</location>
        <topology evidence="1">Multi-pass membrane protein</topology>
    </subcellularLocation>
</comment>
<feature type="transmembrane region" description="Helical" evidence="8">
    <location>
        <begin position="172"/>
        <end position="192"/>
    </location>
</feature>
<keyword evidence="6 8" id="KW-0472">Membrane</keyword>
<keyword evidence="5 8" id="KW-1133">Transmembrane helix</keyword>
<feature type="transmembrane region" description="Helical" evidence="8">
    <location>
        <begin position="338"/>
        <end position="358"/>
    </location>
</feature>
<evidence type="ECO:0000256" key="1">
    <source>
        <dbReference type="ARBA" id="ARBA00004651"/>
    </source>
</evidence>
<evidence type="ECO:0000256" key="5">
    <source>
        <dbReference type="ARBA" id="ARBA00022989"/>
    </source>
</evidence>
<evidence type="ECO:0008006" key="11">
    <source>
        <dbReference type="Google" id="ProtNLM"/>
    </source>
</evidence>
<feature type="transmembrane region" description="Helical" evidence="8">
    <location>
        <begin position="259"/>
        <end position="277"/>
    </location>
</feature>
<keyword evidence="3" id="KW-0808">Transferase</keyword>
<protein>
    <recommendedName>
        <fullName evidence="11">Mannosyltransferase related to Gpi18</fullName>
    </recommendedName>
</protein>
<evidence type="ECO:0000256" key="4">
    <source>
        <dbReference type="ARBA" id="ARBA00022692"/>
    </source>
</evidence>
<organism evidence="9 10">
    <name type="scientific">Planotetraspora kaengkrachanensis</name>
    <dbReference type="NCBI Taxonomy" id="575193"/>
    <lineage>
        <taxon>Bacteria</taxon>
        <taxon>Bacillati</taxon>
        <taxon>Actinomycetota</taxon>
        <taxon>Actinomycetes</taxon>
        <taxon>Streptosporangiales</taxon>
        <taxon>Streptosporangiaceae</taxon>
        <taxon>Planotetraspora</taxon>
    </lineage>
</organism>
<comment type="similarity">
    <text evidence="7">Belongs to the glycosyltransferase 87 family.</text>
</comment>
<feature type="transmembrane region" description="Helical" evidence="8">
    <location>
        <begin position="93"/>
        <end position="115"/>
    </location>
</feature>
<evidence type="ECO:0000256" key="2">
    <source>
        <dbReference type="ARBA" id="ARBA00022475"/>
    </source>
</evidence>
<accession>A0A8J3PXI7</accession>
<dbReference type="EMBL" id="BONV01000033">
    <property type="protein sequence ID" value="GIG82792.1"/>
    <property type="molecule type" value="Genomic_DNA"/>
</dbReference>
<dbReference type="Pfam" id="PF09594">
    <property type="entry name" value="GT87"/>
    <property type="match status" value="1"/>
</dbReference>
<comment type="caution">
    <text evidence="9">The sequence shown here is derived from an EMBL/GenBank/DDBJ whole genome shotgun (WGS) entry which is preliminary data.</text>
</comment>
<dbReference type="GO" id="GO:0005886">
    <property type="term" value="C:plasma membrane"/>
    <property type="evidence" value="ECO:0007669"/>
    <property type="project" value="UniProtKB-SubCell"/>
</dbReference>
<evidence type="ECO:0000256" key="8">
    <source>
        <dbReference type="SAM" id="Phobius"/>
    </source>
</evidence>
<reference evidence="9 10" key="1">
    <citation type="submission" date="2021-01" db="EMBL/GenBank/DDBJ databases">
        <title>Whole genome shotgun sequence of Planotetraspora kaengkrachanensis NBRC 104272.</title>
        <authorList>
            <person name="Komaki H."/>
            <person name="Tamura T."/>
        </authorList>
    </citation>
    <scope>NUCLEOTIDE SEQUENCE [LARGE SCALE GENOMIC DNA]</scope>
    <source>
        <strain evidence="9 10">NBRC 104272</strain>
    </source>
</reference>
<feature type="transmembrane region" description="Helical" evidence="8">
    <location>
        <begin position="57"/>
        <end position="81"/>
    </location>
</feature>
<evidence type="ECO:0000256" key="6">
    <source>
        <dbReference type="ARBA" id="ARBA00023136"/>
    </source>
</evidence>
<dbReference type="Proteomes" id="UP000630097">
    <property type="component" value="Unassembled WGS sequence"/>
</dbReference>
<keyword evidence="2" id="KW-1003">Cell membrane</keyword>
<sequence length="372" mass="41248">MFDFQSADYIVHLKRWYDYIYHHGGFSAIADGFGSHGFSDYNAPYLYLMAALTHLPIGALTGIKLISVAFDLLLAFFSYRIVKLRHPDSWQPFVAGAVVLFLPTVAMNSALWGQSDSIYTAFALGGVYFLIRDRPWWACAFFGLALAFKLQAVFILPLLLVLALLKRLPWRTLTAVPAVYLALDMPALLLGASPERLLTVYSRQTETYQQLTLNAPSLYQWVTPGAYADVLRTSGILLTGVVVIALTAAIVVKRVEPTPLRIVLMATTSAILLPFLLPSMHERYFYLADVLTVIAAFYLPRRLWSIPIAVQTSSFLAYLPFLGVSLVRGDVVPLEFKLLAALMALALAAVLWAAFAEFRKGDAVQSARIRSA</sequence>
<feature type="transmembrane region" description="Helical" evidence="8">
    <location>
        <begin position="306"/>
        <end position="326"/>
    </location>
</feature>
<feature type="transmembrane region" description="Helical" evidence="8">
    <location>
        <begin position="135"/>
        <end position="165"/>
    </location>
</feature>
<dbReference type="GO" id="GO:0016758">
    <property type="term" value="F:hexosyltransferase activity"/>
    <property type="evidence" value="ECO:0007669"/>
    <property type="project" value="InterPro"/>
</dbReference>
<keyword evidence="4 8" id="KW-0812">Transmembrane</keyword>
<feature type="transmembrane region" description="Helical" evidence="8">
    <location>
        <begin position="230"/>
        <end position="252"/>
    </location>
</feature>
<dbReference type="InterPro" id="IPR018584">
    <property type="entry name" value="GT87"/>
</dbReference>
<name>A0A8J3PXI7_9ACTN</name>
<proteinExistence type="inferred from homology"/>
<gene>
    <name evidence="9" type="ORF">Pka01_59190</name>
</gene>
<evidence type="ECO:0000313" key="9">
    <source>
        <dbReference type="EMBL" id="GIG82792.1"/>
    </source>
</evidence>
<dbReference type="AlphaFoldDB" id="A0A8J3PXI7"/>
<evidence type="ECO:0000256" key="3">
    <source>
        <dbReference type="ARBA" id="ARBA00022679"/>
    </source>
</evidence>
<keyword evidence="10" id="KW-1185">Reference proteome</keyword>
<evidence type="ECO:0000256" key="7">
    <source>
        <dbReference type="ARBA" id="ARBA00024033"/>
    </source>
</evidence>
<evidence type="ECO:0000313" key="10">
    <source>
        <dbReference type="Proteomes" id="UP000630097"/>
    </source>
</evidence>